<evidence type="ECO:0000313" key="2">
    <source>
        <dbReference type="Proteomes" id="UP000236569"/>
    </source>
</evidence>
<accession>A0A2I9CWV1</accession>
<evidence type="ECO:0000313" key="1">
    <source>
        <dbReference type="EMBL" id="GBF06492.1"/>
    </source>
</evidence>
<organism evidence="1 2">
    <name type="scientific">Deinococcus aerius</name>
    <dbReference type="NCBI Taxonomy" id="200253"/>
    <lineage>
        <taxon>Bacteria</taxon>
        <taxon>Thermotogati</taxon>
        <taxon>Deinococcota</taxon>
        <taxon>Deinococci</taxon>
        <taxon>Deinococcales</taxon>
        <taxon>Deinococcaceae</taxon>
        <taxon>Deinococcus</taxon>
    </lineage>
</organism>
<sequence>MDSTYESDDLKILGIVVRLKEQIERLGWDGSVSAEVRGMNGTFFLFVHGNKNRRGVIGPELDDLLAFVAAEAPGSYGVMYWRNMEDSNDFKVRVLAPGRLVDHPDPFLSPVVPTIEDEDGEPAEVGSAEATFWDQRFRTYSQALRKDVDNEEASGSEER</sequence>
<protein>
    <submittedName>
        <fullName evidence="1">Uncharacterized protein</fullName>
    </submittedName>
</protein>
<dbReference type="Proteomes" id="UP000236569">
    <property type="component" value="Unassembled WGS sequence"/>
</dbReference>
<proteinExistence type="predicted"/>
<keyword evidence="2" id="KW-1185">Reference proteome</keyword>
<gene>
    <name evidence="1" type="ORF">DAERI_090078</name>
</gene>
<comment type="caution">
    <text evidence="1">The sequence shown here is derived from an EMBL/GenBank/DDBJ whole genome shotgun (WGS) entry which is preliminary data.</text>
</comment>
<dbReference type="InterPro" id="IPR028965">
    <property type="entry name" value="Imm7"/>
</dbReference>
<dbReference type="EMBL" id="BFAG01000009">
    <property type="protein sequence ID" value="GBF06492.1"/>
    <property type="molecule type" value="Genomic_DNA"/>
</dbReference>
<reference evidence="2" key="1">
    <citation type="submission" date="2018-01" db="EMBL/GenBank/DDBJ databases">
        <title>Draft Genome Sequence of the Radioresistant Bacterium Deinococcus aerius TR0125, Isolated from the Higher Atmosphere above Japan.</title>
        <authorList>
            <person name="Satoh K."/>
            <person name="Arai H."/>
            <person name="Sanzen T."/>
            <person name="Kawaguchi Y."/>
            <person name="Hayashi H."/>
            <person name="Yokobori S."/>
            <person name="Yamagishi A."/>
            <person name="Oono Y."/>
            <person name="Narumi I."/>
        </authorList>
    </citation>
    <scope>NUCLEOTIDE SEQUENCE [LARGE SCALE GENOMIC DNA]</scope>
    <source>
        <strain evidence="2">TR0125</strain>
    </source>
</reference>
<dbReference type="AlphaFoldDB" id="A0A2I9CWV1"/>
<name>A0A2I9CWV1_9DEIO</name>
<dbReference type="Pfam" id="PF15585">
    <property type="entry name" value="Imm7"/>
    <property type="match status" value="1"/>
</dbReference>